<dbReference type="PANTHER" id="PTHR43783:SF1">
    <property type="entry name" value="UDP-N-ACETYLGLUCOSAMINE 1-CARBOXYVINYLTRANSFERASE"/>
    <property type="match status" value="1"/>
</dbReference>
<dbReference type="GO" id="GO:0071555">
    <property type="term" value="P:cell wall organization"/>
    <property type="evidence" value="ECO:0007669"/>
    <property type="project" value="UniProtKB-KW"/>
</dbReference>
<dbReference type="EC" id="2.5.1.7" evidence="11"/>
<dbReference type="InterPro" id="IPR013792">
    <property type="entry name" value="RNA3'P_cycl/enolpyr_Trfase_a/b"/>
</dbReference>
<dbReference type="PROSITE" id="PS50943">
    <property type="entry name" value="HTH_CROC1"/>
    <property type="match status" value="1"/>
</dbReference>
<evidence type="ECO:0000259" key="16">
    <source>
        <dbReference type="PROSITE" id="PS50943"/>
    </source>
</evidence>
<dbReference type="NCBIfam" id="NF006873">
    <property type="entry name" value="PRK09369.1"/>
    <property type="match status" value="1"/>
</dbReference>
<evidence type="ECO:0000256" key="10">
    <source>
        <dbReference type="ARBA" id="ARBA00038367"/>
    </source>
</evidence>
<dbReference type="GO" id="GO:0009252">
    <property type="term" value="P:peptidoglycan biosynthetic process"/>
    <property type="evidence" value="ECO:0007669"/>
    <property type="project" value="UniProtKB-KW"/>
</dbReference>
<comment type="pathway">
    <text evidence="2">Cell wall biogenesis; peptidoglycan biosynthesis.</text>
</comment>
<keyword evidence="7" id="KW-0573">Peptidoglycan synthesis</keyword>
<dbReference type="InterPro" id="IPR001986">
    <property type="entry name" value="Enolpyruvate_Tfrase_dom"/>
</dbReference>
<dbReference type="Pfam" id="PF01381">
    <property type="entry name" value="HTH_3"/>
    <property type="match status" value="1"/>
</dbReference>
<evidence type="ECO:0000313" key="18">
    <source>
        <dbReference type="Proteomes" id="UP000177097"/>
    </source>
</evidence>
<dbReference type="GO" id="GO:0008760">
    <property type="term" value="F:UDP-N-acetylglucosamine 1-carboxyvinyltransferase activity"/>
    <property type="evidence" value="ECO:0007669"/>
    <property type="project" value="UniProtKB-EC"/>
</dbReference>
<dbReference type="GO" id="GO:0051301">
    <property type="term" value="P:cell division"/>
    <property type="evidence" value="ECO:0007669"/>
    <property type="project" value="UniProtKB-KW"/>
</dbReference>
<evidence type="ECO:0000256" key="2">
    <source>
        <dbReference type="ARBA" id="ARBA00004752"/>
    </source>
</evidence>
<dbReference type="SMART" id="SM00530">
    <property type="entry name" value="HTH_XRE"/>
    <property type="match status" value="1"/>
</dbReference>
<evidence type="ECO:0000256" key="7">
    <source>
        <dbReference type="ARBA" id="ARBA00022984"/>
    </source>
</evidence>
<evidence type="ECO:0000256" key="9">
    <source>
        <dbReference type="ARBA" id="ARBA00023316"/>
    </source>
</evidence>
<organism evidence="17 18">
    <name type="scientific">Candidatus Uhrbacteria bacterium RIFCSPHIGHO2_02_FULL_53_13</name>
    <dbReference type="NCBI Taxonomy" id="1802389"/>
    <lineage>
        <taxon>Bacteria</taxon>
        <taxon>Candidatus Uhriibacteriota</taxon>
    </lineage>
</organism>
<gene>
    <name evidence="17" type="ORF">A3C17_01475</name>
</gene>
<dbReference type="AlphaFoldDB" id="A0A1F7TVR3"/>
<dbReference type="Gene3D" id="1.10.260.40">
    <property type="entry name" value="lambda repressor-like DNA-binding domains"/>
    <property type="match status" value="1"/>
</dbReference>
<evidence type="ECO:0000256" key="3">
    <source>
        <dbReference type="ARBA" id="ARBA00022490"/>
    </source>
</evidence>
<evidence type="ECO:0000256" key="4">
    <source>
        <dbReference type="ARBA" id="ARBA00022618"/>
    </source>
</evidence>
<sequence>MSHEQKNIGRFISQLRKQRGMTQTELAKALKTSQSAVARMERGEQNFSLDMLSKISEALHKEIVALGTGAVNFRIHGGRKLKGSIDVRTAKNSAVGVLCASLLNKGTTTIRNVPKIEEVHRIIEVLQSIGVQVMWNDGNVIIKPPKTFALSQLDKASAAKTRSIVMLMGSLMHHLKAFSLPYAGGCKLGTRTVRPHLFALEEFGVSITTKDDTYRVTVSKRHAATVVLYETGDTVTENALMAAAGILEESVIKLASANYMVQDVCFFLEKLGVKIDGIGTSTLRVRGVRNINLDVSYDLSEDPIEAMSLLTAAIVTKSSMTVKRCPIDFLELEMLKLEKMGFRYKRSKPYVSKNGRTQLVDITTYPSKLVALKEKIHSQPFPGINMDNLPFFVPIAAMAEGKTLIHDWTYENRAIYFTELNKVGANVQLIDVHRAYVEGPTQWHAAEHICPPALRPGMVILLGMLAAPGVSILRNVYSINRGYEDIANRLNKLGAKIEVLYGI</sequence>
<dbReference type="InterPro" id="IPR010982">
    <property type="entry name" value="Lambda_DNA-bd_dom_sf"/>
</dbReference>
<comment type="similarity">
    <text evidence="10">Belongs to the EPSP synthase family. MurA subfamily.</text>
</comment>
<dbReference type="InterPro" id="IPR001387">
    <property type="entry name" value="Cro/C1-type_HTH"/>
</dbReference>
<dbReference type="SUPFAM" id="SSF47413">
    <property type="entry name" value="lambda repressor-like DNA-binding domains"/>
    <property type="match status" value="1"/>
</dbReference>
<evidence type="ECO:0000256" key="12">
    <source>
        <dbReference type="ARBA" id="ARBA00039754"/>
    </source>
</evidence>
<keyword evidence="8" id="KW-0131">Cell cycle</keyword>
<keyword evidence="5 17" id="KW-0808">Transferase</keyword>
<feature type="domain" description="HTH cro/C1-type" evidence="16">
    <location>
        <begin position="12"/>
        <end position="66"/>
    </location>
</feature>
<evidence type="ECO:0000256" key="1">
    <source>
        <dbReference type="ARBA" id="ARBA00004496"/>
    </source>
</evidence>
<keyword evidence="3" id="KW-0963">Cytoplasm</keyword>
<proteinExistence type="inferred from homology"/>
<dbReference type="GO" id="GO:0005737">
    <property type="term" value="C:cytoplasm"/>
    <property type="evidence" value="ECO:0007669"/>
    <property type="project" value="UniProtKB-SubCell"/>
</dbReference>
<evidence type="ECO:0000256" key="13">
    <source>
        <dbReference type="ARBA" id="ARBA00042443"/>
    </source>
</evidence>
<dbReference type="Proteomes" id="UP000177097">
    <property type="component" value="Unassembled WGS sequence"/>
</dbReference>
<comment type="caution">
    <text evidence="17">The sequence shown here is derived from an EMBL/GenBank/DDBJ whole genome shotgun (WGS) entry which is preliminary data.</text>
</comment>
<dbReference type="Gene3D" id="3.65.10.10">
    <property type="entry name" value="Enolpyruvate transferase domain"/>
    <property type="match status" value="2"/>
</dbReference>
<keyword evidence="9" id="KW-0961">Cell wall biogenesis/degradation</keyword>
<evidence type="ECO:0000256" key="11">
    <source>
        <dbReference type="ARBA" id="ARBA00039108"/>
    </source>
</evidence>
<dbReference type="STRING" id="1802389.A3C17_01475"/>
<keyword evidence="4" id="KW-0132">Cell division</keyword>
<protein>
    <recommendedName>
        <fullName evidence="12">UDP-N-acetylglucosamine 1-carboxyvinyltransferase</fullName>
        <ecNumber evidence="11">2.5.1.7</ecNumber>
    </recommendedName>
    <alternativeName>
        <fullName evidence="13">Enoylpyruvate transferase</fullName>
    </alternativeName>
    <alternativeName>
        <fullName evidence="14">UDP-N-acetylglucosamine enolpyruvyl transferase</fullName>
    </alternativeName>
</protein>
<comment type="catalytic activity">
    <reaction evidence="15">
        <text>phosphoenolpyruvate + UDP-N-acetyl-alpha-D-glucosamine = UDP-N-acetyl-3-O-(1-carboxyvinyl)-alpha-D-glucosamine + phosphate</text>
        <dbReference type="Rhea" id="RHEA:18681"/>
        <dbReference type="ChEBI" id="CHEBI:43474"/>
        <dbReference type="ChEBI" id="CHEBI:57705"/>
        <dbReference type="ChEBI" id="CHEBI:58702"/>
        <dbReference type="ChEBI" id="CHEBI:68483"/>
        <dbReference type="EC" id="2.5.1.7"/>
    </reaction>
</comment>
<comment type="subcellular location">
    <subcellularLocation>
        <location evidence="1">Cytoplasm</location>
    </subcellularLocation>
</comment>
<name>A0A1F7TVR3_9BACT</name>
<keyword evidence="6" id="KW-0133">Cell shape</keyword>
<dbReference type="InterPro" id="IPR036968">
    <property type="entry name" value="Enolpyruvate_Tfrase_sf"/>
</dbReference>
<evidence type="ECO:0000256" key="15">
    <source>
        <dbReference type="ARBA" id="ARBA00047527"/>
    </source>
</evidence>
<evidence type="ECO:0000256" key="5">
    <source>
        <dbReference type="ARBA" id="ARBA00022679"/>
    </source>
</evidence>
<dbReference type="CDD" id="cd00093">
    <property type="entry name" value="HTH_XRE"/>
    <property type="match status" value="1"/>
</dbReference>
<evidence type="ECO:0000313" key="17">
    <source>
        <dbReference type="EMBL" id="OGL70036.1"/>
    </source>
</evidence>
<dbReference type="GO" id="GO:0003677">
    <property type="term" value="F:DNA binding"/>
    <property type="evidence" value="ECO:0007669"/>
    <property type="project" value="InterPro"/>
</dbReference>
<dbReference type="Pfam" id="PF00275">
    <property type="entry name" value="EPSP_synthase"/>
    <property type="match status" value="1"/>
</dbReference>
<evidence type="ECO:0000256" key="14">
    <source>
        <dbReference type="ARBA" id="ARBA00042842"/>
    </source>
</evidence>
<dbReference type="EMBL" id="MGDX01000037">
    <property type="protein sequence ID" value="OGL70036.1"/>
    <property type="molecule type" value="Genomic_DNA"/>
</dbReference>
<reference evidence="17 18" key="1">
    <citation type="journal article" date="2016" name="Nat. Commun.">
        <title>Thousands of microbial genomes shed light on interconnected biogeochemical processes in an aquifer system.</title>
        <authorList>
            <person name="Anantharaman K."/>
            <person name="Brown C.T."/>
            <person name="Hug L.A."/>
            <person name="Sharon I."/>
            <person name="Castelle C.J."/>
            <person name="Probst A.J."/>
            <person name="Thomas B.C."/>
            <person name="Singh A."/>
            <person name="Wilkins M.J."/>
            <person name="Karaoz U."/>
            <person name="Brodie E.L."/>
            <person name="Williams K.H."/>
            <person name="Hubbard S.S."/>
            <person name="Banfield J.F."/>
        </authorList>
    </citation>
    <scope>NUCLEOTIDE SEQUENCE [LARGE SCALE GENOMIC DNA]</scope>
</reference>
<evidence type="ECO:0000256" key="6">
    <source>
        <dbReference type="ARBA" id="ARBA00022960"/>
    </source>
</evidence>
<accession>A0A1F7TVR3</accession>
<dbReference type="GO" id="GO:0008360">
    <property type="term" value="P:regulation of cell shape"/>
    <property type="evidence" value="ECO:0007669"/>
    <property type="project" value="UniProtKB-KW"/>
</dbReference>
<dbReference type="PANTHER" id="PTHR43783">
    <property type="entry name" value="UDP-N-ACETYLGLUCOSAMINE 1-CARBOXYVINYLTRANSFERASE"/>
    <property type="match status" value="1"/>
</dbReference>
<dbReference type="SUPFAM" id="SSF55205">
    <property type="entry name" value="EPT/RTPC-like"/>
    <property type="match status" value="1"/>
</dbReference>
<dbReference type="InterPro" id="IPR050068">
    <property type="entry name" value="MurA_subfamily"/>
</dbReference>
<evidence type="ECO:0000256" key="8">
    <source>
        <dbReference type="ARBA" id="ARBA00023306"/>
    </source>
</evidence>